<organism evidence="1">
    <name type="scientific">uncultured Coleofasciculus sp</name>
    <dbReference type="NCBI Taxonomy" id="1267456"/>
    <lineage>
        <taxon>Bacteria</taxon>
        <taxon>Bacillati</taxon>
        <taxon>Cyanobacteriota</taxon>
        <taxon>Cyanophyceae</taxon>
        <taxon>Coleofasciculales</taxon>
        <taxon>Coleofasciculaceae</taxon>
        <taxon>Coleofasciculus</taxon>
        <taxon>environmental samples</taxon>
    </lineage>
</organism>
<evidence type="ECO:0000313" key="1">
    <source>
        <dbReference type="EMBL" id="CAA9289756.1"/>
    </source>
</evidence>
<accession>A0A6J4JX69</accession>
<reference evidence="1" key="1">
    <citation type="submission" date="2020-02" db="EMBL/GenBank/DDBJ databases">
        <authorList>
            <person name="Meier V. D."/>
        </authorList>
    </citation>
    <scope>NUCLEOTIDE SEQUENCE</scope>
    <source>
        <strain evidence="1">AVDCRST_MAG92</strain>
    </source>
</reference>
<protein>
    <submittedName>
        <fullName evidence="1">Uncharacterized protein</fullName>
    </submittedName>
</protein>
<dbReference type="EMBL" id="CADCTM010000737">
    <property type="protein sequence ID" value="CAA9289756.1"/>
    <property type="molecule type" value="Genomic_DNA"/>
</dbReference>
<sequence length="273" mass="30136">MSSNGHSASESGIATPESIATAMESINTLSVWLKEAGLDSSVIAHFKFNALAKKFPDLADIIEDAKKLIGATAPLPEVGMTVTDIASRLTDDLGRKIKPASVNEALVELGFQVRPENGKRIWQLTEFGKEYGYSRLATSVTNDWSGPQVTWRESVIPVLIDYFESTNNTAVETIEASNEATPAVTLPTQSSELEPEAKNWMIGDRVKALKKKVTASQRLHIDMEVTEAYKQRHGKPPAKEQVKDKYYDIYPAADLDLVDEAIDQVLKRYAKSH</sequence>
<name>A0A6J4JX69_9CYAN</name>
<proteinExistence type="predicted"/>
<gene>
    <name evidence="1" type="ORF">AVDCRST_MAG92-4180</name>
</gene>
<dbReference type="AlphaFoldDB" id="A0A6J4JX69"/>